<dbReference type="PRINTS" id="PR00252">
    <property type="entry name" value="NRIONCHANNEL"/>
</dbReference>
<organism evidence="25 26">
    <name type="scientific">Mugilogobius chulae</name>
    <name type="common">yellowstripe goby</name>
    <dbReference type="NCBI Taxonomy" id="88201"/>
    <lineage>
        <taxon>Eukaryota</taxon>
        <taxon>Metazoa</taxon>
        <taxon>Chordata</taxon>
        <taxon>Craniata</taxon>
        <taxon>Vertebrata</taxon>
        <taxon>Euteleostomi</taxon>
        <taxon>Actinopterygii</taxon>
        <taxon>Neopterygii</taxon>
        <taxon>Teleostei</taxon>
        <taxon>Neoteleostei</taxon>
        <taxon>Acanthomorphata</taxon>
        <taxon>Gobiaria</taxon>
        <taxon>Gobiiformes</taxon>
        <taxon>Gobioidei</taxon>
        <taxon>Gobiidae</taxon>
        <taxon>Gobionellinae</taxon>
        <taxon>Mugilogobius</taxon>
    </lineage>
</organism>
<proteinExistence type="predicted"/>
<evidence type="ECO:0000256" key="18">
    <source>
        <dbReference type="ARBA" id="ARBA00036634"/>
    </source>
</evidence>
<evidence type="ECO:0000256" key="9">
    <source>
        <dbReference type="ARBA" id="ARBA00023157"/>
    </source>
</evidence>
<evidence type="ECO:0000256" key="12">
    <source>
        <dbReference type="ARBA" id="ARBA00023257"/>
    </source>
</evidence>
<dbReference type="GO" id="GO:0005230">
    <property type="term" value="F:extracellular ligand-gated monoatomic ion channel activity"/>
    <property type="evidence" value="ECO:0007669"/>
    <property type="project" value="InterPro"/>
</dbReference>
<evidence type="ECO:0000256" key="17">
    <source>
        <dbReference type="ARBA" id="ARBA00036239"/>
    </source>
</evidence>
<dbReference type="InterPro" id="IPR006202">
    <property type="entry name" value="Neur_chan_lig-bd"/>
</dbReference>
<dbReference type="InterPro" id="IPR036719">
    <property type="entry name" value="Neuro-gated_channel_TM_sf"/>
</dbReference>
<dbReference type="Pfam" id="PF02932">
    <property type="entry name" value="Neur_chan_memb"/>
    <property type="match status" value="1"/>
</dbReference>
<keyword evidence="13" id="KW-1071">Ligand-gated ion channel</keyword>
<evidence type="ECO:0000259" key="24">
    <source>
        <dbReference type="Pfam" id="PF02932"/>
    </source>
</evidence>
<comment type="subcellular location">
    <subcellularLocation>
        <location evidence="15">Postsynaptic cell membrane</location>
        <topology evidence="15">Multi-pass membrane protein</topology>
    </subcellularLocation>
</comment>
<feature type="compositionally biased region" description="Polar residues" evidence="20">
    <location>
        <begin position="377"/>
        <end position="386"/>
    </location>
</feature>
<dbReference type="SUPFAM" id="SSF63712">
    <property type="entry name" value="Nicotinic receptor ligand binding domain-like"/>
    <property type="match status" value="1"/>
</dbReference>
<keyword evidence="1" id="KW-0813">Transport</keyword>
<accession>A0AAW0NAU5</accession>
<feature type="region of interest" description="Disordered" evidence="20">
    <location>
        <begin position="363"/>
        <end position="386"/>
    </location>
</feature>
<keyword evidence="3 21" id="KW-0812">Transmembrane</keyword>
<feature type="chain" id="PRO_5043822031" description="Neurotransmitter-gated ion-channel ligand-binding domain-containing protein" evidence="22">
    <location>
        <begin position="21"/>
        <end position="386"/>
    </location>
</feature>
<dbReference type="InterPro" id="IPR006201">
    <property type="entry name" value="Neur_channel"/>
</dbReference>
<evidence type="ECO:0000256" key="13">
    <source>
        <dbReference type="ARBA" id="ARBA00023286"/>
    </source>
</evidence>
<feature type="domain" description="Neurotransmitter-gated ion-channel transmembrane" evidence="24">
    <location>
        <begin position="275"/>
        <end position="365"/>
    </location>
</feature>
<evidence type="ECO:0000256" key="1">
    <source>
        <dbReference type="ARBA" id="ARBA00022448"/>
    </source>
</evidence>
<evidence type="ECO:0008006" key="27">
    <source>
        <dbReference type="Google" id="ProtNLM"/>
    </source>
</evidence>
<dbReference type="Gene3D" id="1.20.58.390">
    <property type="entry name" value="Neurotransmitter-gated ion-channel transmembrane domain"/>
    <property type="match status" value="1"/>
</dbReference>
<gene>
    <name evidence="25" type="ORF">WMY93_020945</name>
</gene>
<evidence type="ECO:0000256" key="21">
    <source>
        <dbReference type="SAM" id="Phobius"/>
    </source>
</evidence>
<protein>
    <recommendedName>
        <fullName evidence="27">Neurotransmitter-gated ion-channel ligand-binding domain-containing protein</fullName>
    </recommendedName>
</protein>
<keyword evidence="8 21" id="KW-0472">Membrane</keyword>
<feature type="compositionally biased region" description="Basic and acidic residues" evidence="20">
    <location>
        <begin position="363"/>
        <end position="376"/>
    </location>
</feature>
<keyword evidence="10" id="KW-0675">Receptor</keyword>
<evidence type="ECO:0000256" key="7">
    <source>
        <dbReference type="ARBA" id="ARBA00023065"/>
    </source>
</evidence>
<evidence type="ECO:0000256" key="4">
    <source>
        <dbReference type="ARBA" id="ARBA00022729"/>
    </source>
</evidence>
<feature type="transmembrane region" description="Helical" evidence="21">
    <location>
        <begin position="327"/>
        <end position="354"/>
    </location>
</feature>
<evidence type="ECO:0000256" key="5">
    <source>
        <dbReference type="ARBA" id="ARBA00022989"/>
    </source>
</evidence>
<dbReference type="InterPro" id="IPR036734">
    <property type="entry name" value="Neur_chan_lig-bd_sf"/>
</dbReference>
<evidence type="ECO:0000256" key="6">
    <source>
        <dbReference type="ARBA" id="ARBA00023018"/>
    </source>
</evidence>
<keyword evidence="4 22" id="KW-0732">Signal</keyword>
<evidence type="ECO:0000256" key="11">
    <source>
        <dbReference type="ARBA" id="ARBA00023180"/>
    </source>
</evidence>
<feature type="signal peptide" evidence="22">
    <location>
        <begin position="1"/>
        <end position="20"/>
    </location>
</feature>
<name>A0AAW0NAU5_9GOBI</name>
<comment type="catalytic activity">
    <reaction evidence="16">
        <text>K(+)(in) = K(+)(out)</text>
        <dbReference type="Rhea" id="RHEA:29463"/>
        <dbReference type="ChEBI" id="CHEBI:29103"/>
    </reaction>
</comment>
<dbReference type="Proteomes" id="UP001460270">
    <property type="component" value="Unassembled WGS sequence"/>
</dbReference>
<dbReference type="InterPro" id="IPR006029">
    <property type="entry name" value="Neurotrans-gated_channel_TM"/>
</dbReference>
<comment type="function">
    <text evidence="19">Forms serotonin (5-hydroxytryptamine/5-HT3)-activated cation-selective channel complexes, which when activated cause fast, depolarizing responses in neurons.</text>
</comment>
<evidence type="ECO:0000256" key="20">
    <source>
        <dbReference type="SAM" id="MobiDB-lite"/>
    </source>
</evidence>
<keyword evidence="5 21" id="KW-1133">Transmembrane helix</keyword>
<evidence type="ECO:0000313" key="26">
    <source>
        <dbReference type="Proteomes" id="UP001460270"/>
    </source>
</evidence>
<dbReference type="Pfam" id="PF02931">
    <property type="entry name" value="Neur_chan_LBD"/>
    <property type="match status" value="1"/>
</dbReference>
<sequence length="386" mass="44772">MLLDLLVLSLLSAILNKNKPADVPCTEPIAFFTKNKILRSLYDLILLFICSGAVISHQNCSYQALMNHLGLISNKDLFTLSRPVKNYSNPLKIEMRFEVKEILELKEVEQTFTSYIKFDLYWVNEFISWNESDFCGLETFLVPSEMLWKPDLHIIEIMEKDKSPRSPFLRILSSGNIKMNMDQVVHSSCRMQVYKLPFDTQTCNLTIKPFHLTVKEITLARTHREYKPLVMESAFEYVDLKIKEHYTSNRALQKQMITYTVILKRRSVLYVLNFILPVLVFFFLDYASFLLPDTGDKLSFKITILLAVTVLQLLLNDILPFAPKRIPLILVYCLGVVTLMMFSLLETIMIMFLLDRDEKSQKRGDNMEAEKKKENGKSVSGNFCSH</sequence>
<evidence type="ECO:0000256" key="10">
    <source>
        <dbReference type="ARBA" id="ARBA00023170"/>
    </source>
</evidence>
<evidence type="ECO:0000259" key="23">
    <source>
        <dbReference type="Pfam" id="PF02931"/>
    </source>
</evidence>
<keyword evidence="6" id="KW-0770">Synapse</keyword>
<evidence type="ECO:0000256" key="14">
    <source>
        <dbReference type="ARBA" id="ARBA00023303"/>
    </source>
</evidence>
<dbReference type="SUPFAM" id="SSF90112">
    <property type="entry name" value="Neurotransmitter-gated ion-channel transmembrane pore"/>
    <property type="match status" value="1"/>
</dbReference>
<evidence type="ECO:0000256" key="16">
    <source>
        <dbReference type="ARBA" id="ARBA00034430"/>
    </source>
</evidence>
<dbReference type="PANTHER" id="PTHR18945">
    <property type="entry name" value="NEUROTRANSMITTER GATED ION CHANNEL"/>
    <property type="match status" value="1"/>
</dbReference>
<dbReference type="GO" id="GO:0045211">
    <property type="term" value="C:postsynaptic membrane"/>
    <property type="evidence" value="ECO:0007669"/>
    <property type="project" value="UniProtKB-SubCell"/>
</dbReference>
<comment type="caution">
    <text evidence="25">The sequence shown here is derived from an EMBL/GenBank/DDBJ whole genome shotgun (WGS) entry which is preliminary data.</text>
</comment>
<keyword evidence="9" id="KW-1015">Disulfide bond</keyword>
<comment type="catalytic activity">
    <reaction evidence="18">
        <text>Ca(2+)(in) = Ca(2+)(out)</text>
        <dbReference type="Rhea" id="RHEA:29671"/>
        <dbReference type="ChEBI" id="CHEBI:29108"/>
    </reaction>
</comment>
<keyword evidence="12" id="KW-0628">Postsynaptic cell membrane</keyword>
<evidence type="ECO:0000256" key="15">
    <source>
        <dbReference type="ARBA" id="ARBA00034104"/>
    </source>
</evidence>
<feature type="transmembrane region" description="Helical" evidence="21">
    <location>
        <begin position="298"/>
        <end position="315"/>
    </location>
</feature>
<evidence type="ECO:0000313" key="25">
    <source>
        <dbReference type="EMBL" id="KAK7895620.1"/>
    </source>
</evidence>
<dbReference type="EMBL" id="JBBPFD010000015">
    <property type="protein sequence ID" value="KAK7895620.1"/>
    <property type="molecule type" value="Genomic_DNA"/>
</dbReference>
<evidence type="ECO:0000256" key="3">
    <source>
        <dbReference type="ARBA" id="ARBA00022692"/>
    </source>
</evidence>
<keyword evidence="26" id="KW-1185">Reference proteome</keyword>
<dbReference type="InterPro" id="IPR038050">
    <property type="entry name" value="Neuro_actylchol_rec"/>
</dbReference>
<evidence type="ECO:0000256" key="22">
    <source>
        <dbReference type="SAM" id="SignalP"/>
    </source>
</evidence>
<reference evidence="26" key="1">
    <citation type="submission" date="2024-04" db="EMBL/GenBank/DDBJ databases">
        <title>Salinicola lusitanus LLJ914,a marine bacterium isolated from the Okinawa Trough.</title>
        <authorList>
            <person name="Li J."/>
        </authorList>
    </citation>
    <scope>NUCLEOTIDE SEQUENCE [LARGE SCALE GENOMIC DNA]</scope>
</reference>
<keyword evidence="14" id="KW-0407">Ion channel</keyword>
<dbReference type="FunFam" id="2.70.170.10:FF:000017">
    <property type="entry name" value="5-hydroxytryptamine receptor 3A"/>
    <property type="match status" value="1"/>
</dbReference>
<evidence type="ECO:0000256" key="8">
    <source>
        <dbReference type="ARBA" id="ARBA00023136"/>
    </source>
</evidence>
<dbReference type="AlphaFoldDB" id="A0AAW0NAU5"/>
<dbReference type="GO" id="GO:0004888">
    <property type="term" value="F:transmembrane signaling receptor activity"/>
    <property type="evidence" value="ECO:0007669"/>
    <property type="project" value="InterPro"/>
</dbReference>
<evidence type="ECO:0000256" key="19">
    <source>
        <dbReference type="ARBA" id="ARBA00037540"/>
    </source>
</evidence>
<keyword evidence="7" id="KW-0406">Ion transport</keyword>
<evidence type="ECO:0000256" key="2">
    <source>
        <dbReference type="ARBA" id="ARBA00022475"/>
    </source>
</evidence>
<comment type="catalytic activity">
    <reaction evidence="17">
        <text>Na(+)(in) = Na(+)(out)</text>
        <dbReference type="Rhea" id="RHEA:34963"/>
        <dbReference type="ChEBI" id="CHEBI:29101"/>
    </reaction>
</comment>
<keyword evidence="11" id="KW-0325">Glycoprotein</keyword>
<feature type="transmembrane region" description="Helical" evidence="21">
    <location>
        <begin position="268"/>
        <end position="291"/>
    </location>
</feature>
<dbReference type="Gene3D" id="2.70.170.10">
    <property type="entry name" value="Neurotransmitter-gated ion-channel ligand-binding domain"/>
    <property type="match status" value="1"/>
</dbReference>
<keyword evidence="2" id="KW-1003">Cell membrane</keyword>
<feature type="domain" description="Neurotransmitter-gated ion-channel ligand-binding" evidence="23">
    <location>
        <begin position="80"/>
        <end position="266"/>
    </location>
</feature>